<gene>
    <name evidence="8" type="primary">Tut1_1</name>
    <name evidence="8" type="ORF">g.64376</name>
</gene>
<evidence type="ECO:0000256" key="5">
    <source>
        <dbReference type="ARBA" id="ARBA00022842"/>
    </source>
</evidence>
<dbReference type="GO" id="GO:1990817">
    <property type="term" value="F:poly(A) RNA polymerase activity"/>
    <property type="evidence" value="ECO:0007669"/>
    <property type="project" value="UniProtKB-ARBA"/>
</dbReference>
<keyword evidence="3" id="KW-0808">Transferase</keyword>
<dbReference type="PANTHER" id="PTHR12271:SF66">
    <property type="entry name" value="TERMINAL URIDYLYLTRANSFERASE TAILOR"/>
    <property type="match status" value="1"/>
</dbReference>
<dbReference type="SUPFAM" id="SSF81631">
    <property type="entry name" value="PAP/OAS1 substrate-binding domain"/>
    <property type="match status" value="1"/>
</dbReference>
<dbReference type="GO" id="GO:0008270">
    <property type="term" value="F:zinc ion binding"/>
    <property type="evidence" value="ECO:0007669"/>
    <property type="project" value="InterPro"/>
</dbReference>
<keyword evidence="4" id="KW-0479">Metal-binding</keyword>
<dbReference type="SMART" id="SM00451">
    <property type="entry name" value="ZnF_U1"/>
    <property type="match status" value="7"/>
</dbReference>
<name>A0A0C9RL40_9HYME</name>
<dbReference type="InterPro" id="IPR002058">
    <property type="entry name" value="PAP_assoc"/>
</dbReference>
<dbReference type="SMART" id="SM00355">
    <property type="entry name" value="ZnF_C2H2"/>
    <property type="match status" value="9"/>
</dbReference>
<dbReference type="InterPro" id="IPR043519">
    <property type="entry name" value="NT_sf"/>
</dbReference>
<evidence type="ECO:0000256" key="4">
    <source>
        <dbReference type="ARBA" id="ARBA00022723"/>
    </source>
</evidence>
<evidence type="ECO:0000256" key="2">
    <source>
        <dbReference type="ARBA" id="ARBA00001946"/>
    </source>
</evidence>
<evidence type="ECO:0000256" key="1">
    <source>
        <dbReference type="ARBA" id="ARBA00001936"/>
    </source>
</evidence>
<organism evidence="8">
    <name type="scientific">Fopius arisanus</name>
    <dbReference type="NCBI Taxonomy" id="64838"/>
    <lineage>
        <taxon>Eukaryota</taxon>
        <taxon>Metazoa</taxon>
        <taxon>Ecdysozoa</taxon>
        <taxon>Arthropoda</taxon>
        <taxon>Hexapoda</taxon>
        <taxon>Insecta</taxon>
        <taxon>Pterygota</taxon>
        <taxon>Neoptera</taxon>
        <taxon>Endopterygota</taxon>
        <taxon>Hymenoptera</taxon>
        <taxon>Apocrita</taxon>
        <taxon>Ichneumonoidea</taxon>
        <taxon>Braconidae</taxon>
        <taxon>Opiinae</taxon>
        <taxon>Fopius</taxon>
    </lineage>
</organism>
<dbReference type="GO" id="GO:0031123">
    <property type="term" value="P:RNA 3'-end processing"/>
    <property type="evidence" value="ECO:0007669"/>
    <property type="project" value="TreeGrafter"/>
</dbReference>
<dbReference type="CDD" id="cd05402">
    <property type="entry name" value="NT_PAP_TUTase"/>
    <property type="match status" value="1"/>
</dbReference>
<dbReference type="Pfam" id="PF22600">
    <property type="entry name" value="MTPAP-like_central"/>
    <property type="match status" value="1"/>
</dbReference>
<dbReference type="Gene3D" id="3.30.460.10">
    <property type="entry name" value="Beta Polymerase, domain 2"/>
    <property type="match status" value="1"/>
</dbReference>
<reference evidence="8" key="1">
    <citation type="submission" date="2015-01" db="EMBL/GenBank/DDBJ databases">
        <title>Transcriptome Assembly of Fopius arisanus.</title>
        <authorList>
            <person name="Geib S."/>
        </authorList>
    </citation>
    <scope>NUCLEOTIDE SEQUENCE</scope>
</reference>
<feature type="domain" description="C2H2-type" evidence="7">
    <location>
        <begin position="821"/>
        <end position="841"/>
    </location>
</feature>
<evidence type="ECO:0000256" key="6">
    <source>
        <dbReference type="SAM" id="MobiDB-lite"/>
    </source>
</evidence>
<evidence type="ECO:0000256" key="3">
    <source>
        <dbReference type="ARBA" id="ARBA00022679"/>
    </source>
</evidence>
<feature type="domain" description="C2H2-type" evidence="7">
    <location>
        <begin position="1070"/>
        <end position="1092"/>
    </location>
</feature>
<comment type="cofactor">
    <cofactor evidence="2">
        <name>Mg(2+)</name>
        <dbReference type="ChEBI" id="CHEBI:18420"/>
    </cofactor>
</comment>
<sequence length="1492" mass="172460">MTMEFTLKYPIYRRGTVVYCSGPNDYTCRICPEEQKTSLEVHLQDECHIQRLKHYTQYFTDTGPLVLCKLCLRRMDCSRVIEHALSHKLIPWYVSEKSPEILFKNFISQREHEYFCHLCKVKLSSWFLVESHNEDRHHQTLRKDKIDKIIVPESSYTASYYQLATKNSIFMKSAESLFCYLCDCEVTNSYENILVHVEEKFHMEKQKETIEVFKSAIIHLFRTPPIHQEIPDNSSIEVTSEYKHNSNNRFTSILSICTECNCEIFNEDMDAHVLIHKQEQQLTGGYTNTNNIRYSQREKSSSVERHKIVTKATENVPFADSNNELIVLDKESVDSDLLISTWNNNKDLINMNNPSAEKMTTPASDNFLSSSSTPSSQSKSSSVTNNQSSHPMDNIMSLELPEWIASTGEGTFFDCKICQLKINGYKNTFEHAKGTRHLGTLRRQFTVEPVETLQQDLSSGNSKSSGKNHVKFINDFCKNSEPQKLPEGIVTSGSQHFFKCNICHLQIIGHKNTFGHVKGRNHLKNLKERKMFSVVNEKREDIRIEAEMEKEKLNSDGTDSDLDIYHSLTTSPTSFPKFQLVEKIQSTNNNLPLITKSNKYGENTIKKILNQNQSSGRELLDKTATTHSLMNELMSVHPEDRVAVTSSGPTKSENDSKILPQKINNIPCLICNCLIPGDDSHVNIHKSSKKHLENEAKVKAKATKLEGQKAKAPEEFQSEFSLTGIPLENIRELHYLGDIIDSIECKVCYLKIRGTLHTSAVLEYSNHTNTAAHKTKEVAFIDNWKKSGVTSYANKVKQPKRKQSKKKISRVRTHLQKNLQCSTCHEEFEFSEKHHSHMTQHLWQRFLEVDTATQSPEGAINGINEDSSETLRRDATESLVETEDLEFVDERWRESLQTVVESPSEFSTKPLDIAIAGGVNIYEMDRHKIEDINLGVLLSISIDKDRIYCLVCQKSLNNLLQIFYEHLCSVTHLDRLQEMIEDHRKFRDYPDQLSDLALAGEYMEEISGDIVRCHACGISVGNDSVELHHHINDPTHIEKYSSLEAIAKDWFKALYSRMEANFYNTLIYWCVPCEKMYSVEREFQVHLKRKEHKSKIEIFKNAITIFDYCAPCGTLWYGFLHTFHYHSICKIHKYQIMSNGNYVVDKMPYLAERLLRAPERNIEEILIKVETRRIDDKKSENRLIRDLERISKEKYPRVKAYPFGSRISGLAGRNSNFDIFLDCSSIKYQVYPGYNSSLKEISVRLMNIKKCLEKDVVKWHIDRIISNCRVPIIKVTHKPTGIECDISFSNGLTVEKTKMINAYCNNYPECRKLIIFLKNWIGHCDLTGHDGISSYGIAWLVIYFLQVKMILPTVSELIERKKKSKIISGWETGVTTNFQPRTHDEDFRALLMQFFKFYEAFDYRNYVICPLVGKAVEKKDFQTPRLLPPDMKLYRNYVSKVRDCEPFRIDSIMCLQDPFDLAHNISKDVRKFIVHRFKTFCSLSAPILDNDC</sequence>
<dbReference type="PANTHER" id="PTHR12271">
    <property type="entry name" value="POLY A POLYMERASE CID PAP -RELATED"/>
    <property type="match status" value="1"/>
</dbReference>
<comment type="cofactor">
    <cofactor evidence="1">
        <name>Mn(2+)</name>
        <dbReference type="ChEBI" id="CHEBI:29035"/>
    </cofactor>
</comment>
<dbReference type="GO" id="GO:0050265">
    <property type="term" value="F:RNA uridylyltransferase activity"/>
    <property type="evidence" value="ECO:0007669"/>
    <property type="project" value="TreeGrafter"/>
</dbReference>
<feature type="compositionally biased region" description="Low complexity" evidence="6">
    <location>
        <begin position="369"/>
        <end position="389"/>
    </location>
</feature>
<evidence type="ECO:0000259" key="7">
    <source>
        <dbReference type="PROSITE" id="PS00028"/>
    </source>
</evidence>
<accession>A0A0C9RL40</accession>
<keyword evidence="5" id="KW-0460">Magnesium</keyword>
<evidence type="ECO:0000313" key="8">
    <source>
        <dbReference type="EMBL" id="JAG78712.1"/>
    </source>
</evidence>
<dbReference type="InterPro" id="IPR054708">
    <property type="entry name" value="MTPAP-like_central"/>
</dbReference>
<dbReference type="Pfam" id="PF03828">
    <property type="entry name" value="PAP_assoc"/>
    <property type="match status" value="1"/>
</dbReference>
<dbReference type="InterPro" id="IPR003604">
    <property type="entry name" value="Matrin/U1-like-C_Znf_C2H2"/>
</dbReference>
<protein>
    <submittedName>
        <fullName evidence="8">Tut1_1 protein</fullName>
    </submittedName>
</protein>
<feature type="region of interest" description="Disordered" evidence="6">
    <location>
        <begin position="353"/>
        <end position="393"/>
    </location>
</feature>
<dbReference type="Gene3D" id="1.10.1410.10">
    <property type="match status" value="1"/>
</dbReference>
<dbReference type="GO" id="GO:0003676">
    <property type="term" value="F:nucleic acid binding"/>
    <property type="evidence" value="ECO:0007669"/>
    <property type="project" value="InterPro"/>
</dbReference>
<proteinExistence type="predicted"/>
<dbReference type="EMBL" id="GBYB01008945">
    <property type="protein sequence ID" value="JAG78712.1"/>
    <property type="molecule type" value="Transcribed_RNA"/>
</dbReference>
<dbReference type="PROSITE" id="PS00028">
    <property type="entry name" value="ZINC_FINGER_C2H2_1"/>
    <property type="match status" value="2"/>
</dbReference>
<dbReference type="InterPro" id="IPR013087">
    <property type="entry name" value="Znf_C2H2_type"/>
</dbReference>
<dbReference type="SUPFAM" id="SSF81301">
    <property type="entry name" value="Nucleotidyltransferase"/>
    <property type="match status" value="1"/>
</dbReference>